<dbReference type="EMBL" id="MCGT01000006">
    <property type="protein sequence ID" value="ORX58782.1"/>
    <property type="molecule type" value="Genomic_DNA"/>
</dbReference>
<feature type="compositionally biased region" description="Low complexity" evidence="1">
    <location>
        <begin position="285"/>
        <end position="299"/>
    </location>
</feature>
<comment type="caution">
    <text evidence="2">The sequence shown here is derived from an EMBL/GenBank/DDBJ whole genome shotgun (WGS) entry which is preliminary data.</text>
</comment>
<protein>
    <submittedName>
        <fullName evidence="2">Uncharacterized protein</fullName>
    </submittedName>
</protein>
<feature type="compositionally biased region" description="Polar residues" evidence="1">
    <location>
        <begin position="1"/>
        <end position="18"/>
    </location>
</feature>
<dbReference type="Proteomes" id="UP000242146">
    <property type="component" value="Unassembled WGS sequence"/>
</dbReference>
<feature type="compositionally biased region" description="Low complexity" evidence="1">
    <location>
        <begin position="144"/>
        <end position="177"/>
    </location>
</feature>
<dbReference type="AlphaFoldDB" id="A0A1X2GPW8"/>
<evidence type="ECO:0000256" key="1">
    <source>
        <dbReference type="SAM" id="MobiDB-lite"/>
    </source>
</evidence>
<proteinExistence type="predicted"/>
<reference evidence="2 3" key="1">
    <citation type="submission" date="2016-07" db="EMBL/GenBank/DDBJ databases">
        <title>Pervasive Adenine N6-methylation of Active Genes in Fungi.</title>
        <authorList>
            <consortium name="DOE Joint Genome Institute"/>
            <person name="Mondo S.J."/>
            <person name="Dannebaum R.O."/>
            <person name="Kuo R.C."/>
            <person name="Labutti K."/>
            <person name="Haridas S."/>
            <person name="Kuo A."/>
            <person name="Salamov A."/>
            <person name="Ahrendt S.R."/>
            <person name="Lipzen A."/>
            <person name="Sullivan W."/>
            <person name="Andreopoulos W.B."/>
            <person name="Clum A."/>
            <person name="Lindquist E."/>
            <person name="Daum C."/>
            <person name="Ramamoorthy G.K."/>
            <person name="Gryganskyi A."/>
            <person name="Culley D."/>
            <person name="Magnuson J.K."/>
            <person name="James T.Y."/>
            <person name="O'Malley M.A."/>
            <person name="Stajich J.E."/>
            <person name="Spatafora J.W."/>
            <person name="Visel A."/>
            <person name="Grigoriev I.V."/>
        </authorList>
    </citation>
    <scope>NUCLEOTIDE SEQUENCE [LARGE SCALE GENOMIC DNA]</scope>
    <source>
        <strain evidence="2 3">NRRL 3301</strain>
    </source>
</reference>
<sequence>MRSMLQTSPLQLEHTAQSCLRVPMTQSEDVDDDDNRPLFEQTMRKHGTHGNDTSTKPNPTTNSRKKAKTTKATSAAKHDMVSATKKAADAPSKAINGSGNRSSKNTGPTAPTTSTWAANRLTAPEPPSQDNRMETDGETPPAPTSSIPSPASTVSSPSFGSSLSSSSQSTTQGPPSSAALSGHASQTPPAPSCQPSLPVFPPAASTTISPASARGMRPIRPNLSLSPTASSSSTNTTPPLARALLLPRPPTSNQAHNQTSLLAISSNHPTTSLVPIRRGRPRTRSASASPMSSSSSSSSSPPPPFFQMSSDQ</sequence>
<feature type="compositionally biased region" description="Polar residues" evidence="1">
    <location>
        <begin position="95"/>
        <end position="117"/>
    </location>
</feature>
<keyword evidence="3" id="KW-1185">Reference proteome</keyword>
<feature type="compositionally biased region" description="Low complexity" evidence="1">
    <location>
        <begin position="202"/>
        <end position="213"/>
    </location>
</feature>
<feature type="compositionally biased region" description="Low complexity" evidence="1">
    <location>
        <begin position="221"/>
        <end position="246"/>
    </location>
</feature>
<feature type="compositionally biased region" description="Polar residues" evidence="1">
    <location>
        <begin position="251"/>
        <end position="273"/>
    </location>
</feature>
<organism evidence="2 3">
    <name type="scientific">Hesseltinella vesiculosa</name>
    <dbReference type="NCBI Taxonomy" id="101127"/>
    <lineage>
        <taxon>Eukaryota</taxon>
        <taxon>Fungi</taxon>
        <taxon>Fungi incertae sedis</taxon>
        <taxon>Mucoromycota</taxon>
        <taxon>Mucoromycotina</taxon>
        <taxon>Mucoromycetes</taxon>
        <taxon>Mucorales</taxon>
        <taxon>Cunninghamellaceae</taxon>
        <taxon>Hesseltinella</taxon>
    </lineage>
</organism>
<accession>A0A1X2GPW8</accession>
<evidence type="ECO:0000313" key="2">
    <source>
        <dbReference type="EMBL" id="ORX58782.1"/>
    </source>
</evidence>
<name>A0A1X2GPW8_9FUNG</name>
<feature type="region of interest" description="Disordered" evidence="1">
    <location>
        <begin position="1"/>
        <end position="312"/>
    </location>
</feature>
<gene>
    <name evidence="2" type="ORF">DM01DRAFT_1206776</name>
</gene>
<feature type="compositionally biased region" description="Polar residues" evidence="1">
    <location>
        <begin position="50"/>
        <end position="59"/>
    </location>
</feature>
<evidence type="ECO:0000313" key="3">
    <source>
        <dbReference type="Proteomes" id="UP000242146"/>
    </source>
</evidence>